<evidence type="ECO:0000256" key="5">
    <source>
        <dbReference type="ARBA" id="ARBA00022691"/>
    </source>
</evidence>
<evidence type="ECO:0000313" key="7">
    <source>
        <dbReference type="EMBL" id="ROH88763.1"/>
    </source>
</evidence>
<feature type="binding site" evidence="6">
    <location>
        <position position="91"/>
    </location>
    <ligand>
        <name>S-adenosyl-L-methionine</name>
        <dbReference type="ChEBI" id="CHEBI:59789"/>
    </ligand>
</feature>
<feature type="binding site" evidence="6">
    <location>
        <position position="96"/>
    </location>
    <ligand>
        <name>S-adenosyl-L-methionine</name>
        <dbReference type="ChEBI" id="CHEBI:59789"/>
    </ligand>
</feature>
<dbReference type="FunCoup" id="A0A3N0V7Q1">
    <property type="interactions" value="498"/>
</dbReference>
<dbReference type="EC" id="2.1.1.170" evidence="6"/>
<evidence type="ECO:0000256" key="4">
    <source>
        <dbReference type="ARBA" id="ARBA00022679"/>
    </source>
</evidence>
<name>A0A3N0V7Q1_9GAMM</name>
<keyword evidence="8" id="KW-1185">Reference proteome</keyword>
<dbReference type="GO" id="GO:0005829">
    <property type="term" value="C:cytosol"/>
    <property type="evidence" value="ECO:0007669"/>
    <property type="project" value="TreeGrafter"/>
</dbReference>
<dbReference type="EMBL" id="RJVO01000006">
    <property type="protein sequence ID" value="ROH88763.1"/>
    <property type="molecule type" value="Genomic_DNA"/>
</dbReference>
<dbReference type="InterPro" id="IPR003682">
    <property type="entry name" value="rRNA_ssu_MeTfrase_G"/>
</dbReference>
<keyword evidence="4 6" id="KW-0808">Transferase</keyword>
<reference evidence="7 8" key="1">
    <citation type="submission" date="2018-10" db="EMBL/GenBank/DDBJ databases">
        <authorList>
            <person name="Chen W.-M."/>
        </authorList>
    </citation>
    <scope>NUCLEOTIDE SEQUENCE [LARGE SCALE GENOMIC DNA]</scope>
    <source>
        <strain evidence="7 8">THS-13</strain>
    </source>
</reference>
<dbReference type="GO" id="GO:0070043">
    <property type="term" value="F:rRNA (guanine-N7-)-methyltransferase activity"/>
    <property type="evidence" value="ECO:0007669"/>
    <property type="project" value="UniProtKB-UniRule"/>
</dbReference>
<keyword evidence="2 6" id="KW-0698">rRNA processing</keyword>
<feature type="binding site" evidence="6">
    <location>
        <begin position="142"/>
        <end position="143"/>
    </location>
    <ligand>
        <name>S-adenosyl-L-methionine</name>
        <dbReference type="ChEBI" id="CHEBI:59789"/>
    </ligand>
</feature>
<dbReference type="NCBIfam" id="TIGR00138">
    <property type="entry name" value="rsmG_gidB"/>
    <property type="match status" value="1"/>
</dbReference>
<proteinExistence type="inferred from homology"/>
<dbReference type="InParanoid" id="A0A3N0V7Q1"/>
<sequence>MAQPHIQPPPLQRLTDGIARLGLSLPPDAPARLLAYQAELQKWNLAYNLTAVRDPEEMLVRHLLDSLSLLPLLDALCAARPDGAPRILDVGAGAGLPCIPLAIARPDWALTGLDSNGKKARFMRHVQRSLGLDNFSVIEGRVEAVPTGEGYDFITSRAFASLEDFFQLTAGLLADDGIWLAMKGKLEAGELAAVPAGVAILETRPLRVPGLHEERHAVIAKPKKK</sequence>
<dbReference type="Pfam" id="PF02527">
    <property type="entry name" value="GidB"/>
    <property type="match status" value="1"/>
</dbReference>
<accession>A0A3N0V7Q1</accession>
<gene>
    <name evidence="6 7" type="primary">rsmG</name>
    <name evidence="7" type="ORF">ED208_13190</name>
</gene>
<dbReference type="Proteomes" id="UP000282106">
    <property type="component" value="Unassembled WGS sequence"/>
</dbReference>
<comment type="subcellular location">
    <subcellularLocation>
        <location evidence="6">Cytoplasm</location>
    </subcellularLocation>
</comment>
<dbReference type="AlphaFoldDB" id="A0A3N0V7Q1"/>
<dbReference type="SUPFAM" id="SSF53335">
    <property type="entry name" value="S-adenosyl-L-methionine-dependent methyltransferases"/>
    <property type="match status" value="1"/>
</dbReference>
<dbReference type="PANTHER" id="PTHR31760">
    <property type="entry name" value="S-ADENOSYL-L-METHIONINE-DEPENDENT METHYLTRANSFERASES SUPERFAMILY PROTEIN"/>
    <property type="match status" value="1"/>
</dbReference>
<dbReference type="CDD" id="cd02440">
    <property type="entry name" value="AdoMet_MTases"/>
    <property type="match status" value="1"/>
</dbReference>
<keyword evidence="5 6" id="KW-0949">S-adenosyl-L-methionine</keyword>
<evidence type="ECO:0000256" key="2">
    <source>
        <dbReference type="ARBA" id="ARBA00022552"/>
    </source>
</evidence>
<protein>
    <recommendedName>
        <fullName evidence="6">Ribosomal RNA small subunit methyltransferase G</fullName>
        <ecNumber evidence="6">2.1.1.170</ecNumber>
    </recommendedName>
    <alternativeName>
        <fullName evidence="6">16S rRNA 7-methylguanosine methyltransferase</fullName>
        <shortName evidence="6">16S rRNA m7G methyltransferase</shortName>
    </alternativeName>
</protein>
<feature type="binding site" evidence="6">
    <location>
        <position position="157"/>
    </location>
    <ligand>
        <name>S-adenosyl-L-methionine</name>
        <dbReference type="ChEBI" id="CHEBI:59789"/>
    </ligand>
</feature>
<comment type="function">
    <text evidence="6">Specifically methylates the N7 position of guanine in position 527 of 16S rRNA.</text>
</comment>
<keyword evidence="1 6" id="KW-0963">Cytoplasm</keyword>
<dbReference type="PIRSF" id="PIRSF003078">
    <property type="entry name" value="GidB"/>
    <property type="match status" value="1"/>
</dbReference>
<comment type="catalytic activity">
    <reaction evidence="6">
        <text>guanosine(527) in 16S rRNA + S-adenosyl-L-methionine = N(7)-methylguanosine(527) in 16S rRNA + S-adenosyl-L-homocysteine</text>
        <dbReference type="Rhea" id="RHEA:42732"/>
        <dbReference type="Rhea" id="RHEA-COMP:10209"/>
        <dbReference type="Rhea" id="RHEA-COMP:10210"/>
        <dbReference type="ChEBI" id="CHEBI:57856"/>
        <dbReference type="ChEBI" id="CHEBI:59789"/>
        <dbReference type="ChEBI" id="CHEBI:74269"/>
        <dbReference type="ChEBI" id="CHEBI:74480"/>
        <dbReference type="EC" id="2.1.1.170"/>
    </reaction>
</comment>
<comment type="similarity">
    <text evidence="6">Belongs to the methyltransferase superfamily. RNA methyltransferase RsmG family.</text>
</comment>
<dbReference type="HAMAP" id="MF_00074">
    <property type="entry name" value="16SrRNA_methyltr_G"/>
    <property type="match status" value="1"/>
</dbReference>
<dbReference type="PANTHER" id="PTHR31760:SF0">
    <property type="entry name" value="S-ADENOSYL-L-METHIONINE-DEPENDENT METHYLTRANSFERASES SUPERFAMILY PROTEIN"/>
    <property type="match status" value="1"/>
</dbReference>
<dbReference type="RefSeq" id="WP_123212385.1">
    <property type="nucleotide sequence ID" value="NZ_RJVO01000006.1"/>
</dbReference>
<comment type="caution">
    <text evidence="6">Lacks conserved residue(s) required for the propagation of feature annotation.</text>
</comment>
<evidence type="ECO:0000313" key="8">
    <source>
        <dbReference type="Proteomes" id="UP000282106"/>
    </source>
</evidence>
<keyword evidence="3 6" id="KW-0489">Methyltransferase</keyword>
<dbReference type="Gene3D" id="3.40.50.150">
    <property type="entry name" value="Vaccinia Virus protein VP39"/>
    <property type="match status" value="1"/>
</dbReference>
<evidence type="ECO:0000256" key="3">
    <source>
        <dbReference type="ARBA" id="ARBA00022603"/>
    </source>
</evidence>
<comment type="caution">
    <text evidence="7">The sequence shown here is derived from an EMBL/GenBank/DDBJ whole genome shotgun (WGS) entry which is preliminary data.</text>
</comment>
<organism evidence="7 8">
    <name type="scientific">Stagnimonas aquatica</name>
    <dbReference type="NCBI Taxonomy" id="2689987"/>
    <lineage>
        <taxon>Bacteria</taxon>
        <taxon>Pseudomonadati</taxon>
        <taxon>Pseudomonadota</taxon>
        <taxon>Gammaproteobacteria</taxon>
        <taxon>Nevskiales</taxon>
        <taxon>Nevskiaceae</taxon>
        <taxon>Stagnimonas</taxon>
    </lineage>
</organism>
<dbReference type="InterPro" id="IPR029063">
    <property type="entry name" value="SAM-dependent_MTases_sf"/>
</dbReference>
<evidence type="ECO:0000256" key="6">
    <source>
        <dbReference type="HAMAP-Rule" id="MF_00074"/>
    </source>
</evidence>
<evidence type="ECO:0000256" key="1">
    <source>
        <dbReference type="ARBA" id="ARBA00022490"/>
    </source>
</evidence>